<protein>
    <recommendedName>
        <fullName evidence="2">K Homology domain-containing protein</fullName>
    </recommendedName>
</protein>
<dbReference type="InterPro" id="IPR004088">
    <property type="entry name" value="KH_dom_type_1"/>
</dbReference>
<evidence type="ECO:0000259" key="2">
    <source>
        <dbReference type="SMART" id="SM00322"/>
    </source>
</evidence>
<organism evidence="3 4">
    <name type="scientific">Nephila pilipes</name>
    <name type="common">Giant wood spider</name>
    <name type="synonym">Nephila maculata</name>
    <dbReference type="NCBI Taxonomy" id="299642"/>
    <lineage>
        <taxon>Eukaryota</taxon>
        <taxon>Metazoa</taxon>
        <taxon>Ecdysozoa</taxon>
        <taxon>Arthropoda</taxon>
        <taxon>Chelicerata</taxon>
        <taxon>Arachnida</taxon>
        <taxon>Araneae</taxon>
        <taxon>Araneomorphae</taxon>
        <taxon>Entelegynae</taxon>
        <taxon>Araneoidea</taxon>
        <taxon>Nephilidae</taxon>
        <taxon>Nephila</taxon>
    </lineage>
</organism>
<evidence type="ECO:0000313" key="3">
    <source>
        <dbReference type="EMBL" id="GFU00578.1"/>
    </source>
</evidence>
<evidence type="ECO:0000256" key="1">
    <source>
        <dbReference type="PROSITE-ProRule" id="PRU00117"/>
    </source>
</evidence>
<dbReference type="OrthoDB" id="9995375at2759"/>
<dbReference type="PROSITE" id="PS50084">
    <property type="entry name" value="KH_TYPE_1"/>
    <property type="match status" value="1"/>
</dbReference>
<evidence type="ECO:0000313" key="4">
    <source>
        <dbReference type="Proteomes" id="UP000887013"/>
    </source>
</evidence>
<keyword evidence="4" id="KW-1185">Reference proteome</keyword>
<keyword evidence="1" id="KW-0694">RNA-binding</keyword>
<accession>A0A8X6Q133</accession>
<gene>
    <name evidence="3" type="ORF">NPIL_264221</name>
</gene>
<feature type="domain" description="K Homology" evidence="2">
    <location>
        <begin position="8"/>
        <end position="76"/>
    </location>
</feature>
<dbReference type="GO" id="GO:0010468">
    <property type="term" value="P:regulation of gene expression"/>
    <property type="evidence" value="ECO:0007669"/>
    <property type="project" value="UniProtKB-ARBA"/>
</dbReference>
<dbReference type="Proteomes" id="UP000887013">
    <property type="component" value="Unassembled WGS sequence"/>
</dbReference>
<dbReference type="SUPFAM" id="SSF54791">
    <property type="entry name" value="Eukaryotic type KH-domain (KH-domain type I)"/>
    <property type="match status" value="1"/>
</dbReference>
<dbReference type="SMART" id="SM00322">
    <property type="entry name" value="KH"/>
    <property type="match status" value="1"/>
</dbReference>
<name>A0A8X6Q133_NEPPI</name>
<dbReference type="EMBL" id="BMAW01076232">
    <property type="protein sequence ID" value="GFU00578.1"/>
    <property type="molecule type" value="Genomic_DNA"/>
</dbReference>
<sequence length="93" mass="10743">MNEEMKPINFCFEAPIYKQSRKFVIGKEGANIKKIKYETNTKIELTAEGTESDVITIYRSKEYFMKAKKRFLETSNEKQLVGYTAEISKSGTT</sequence>
<dbReference type="InterPro" id="IPR004087">
    <property type="entry name" value="KH_dom"/>
</dbReference>
<dbReference type="Gene3D" id="3.30.1370.10">
    <property type="entry name" value="K Homology domain, type 1"/>
    <property type="match status" value="1"/>
</dbReference>
<dbReference type="Pfam" id="PF00013">
    <property type="entry name" value="KH_1"/>
    <property type="match status" value="1"/>
</dbReference>
<reference evidence="3" key="1">
    <citation type="submission" date="2020-08" db="EMBL/GenBank/DDBJ databases">
        <title>Multicomponent nature underlies the extraordinary mechanical properties of spider dragline silk.</title>
        <authorList>
            <person name="Kono N."/>
            <person name="Nakamura H."/>
            <person name="Mori M."/>
            <person name="Yoshida Y."/>
            <person name="Ohtoshi R."/>
            <person name="Malay A.D."/>
            <person name="Moran D.A.P."/>
            <person name="Tomita M."/>
            <person name="Numata K."/>
            <person name="Arakawa K."/>
        </authorList>
    </citation>
    <scope>NUCLEOTIDE SEQUENCE</scope>
</reference>
<dbReference type="AlphaFoldDB" id="A0A8X6Q133"/>
<proteinExistence type="predicted"/>
<dbReference type="InterPro" id="IPR036612">
    <property type="entry name" value="KH_dom_type_1_sf"/>
</dbReference>
<dbReference type="GO" id="GO:0003723">
    <property type="term" value="F:RNA binding"/>
    <property type="evidence" value="ECO:0007669"/>
    <property type="project" value="UniProtKB-UniRule"/>
</dbReference>
<comment type="caution">
    <text evidence="3">The sequence shown here is derived from an EMBL/GenBank/DDBJ whole genome shotgun (WGS) entry which is preliminary data.</text>
</comment>